<organism evidence="2 3">
    <name type="scientific">Neolewinella agarilytica</name>
    <dbReference type="NCBI Taxonomy" id="478744"/>
    <lineage>
        <taxon>Bacteria</taxon>
        <taxon>Pseudomonadati</taxon>
        <taxon>Bacteroidota</taxon>
        <taxon>Saprospiria</taxon>
        <taxon>Saprospirales</taxon>
        <taxon>Lewinellaceae</taxon>
        <taxon>Neolewinella</taxon>
    </lineage>
</organism>
<feature type="region of interest" description="Disordered" evidence="1">
    <location>
        <begin position="573"/>
        <end position="594"/>
    </location>
</feature>
<sequence>MSDKFRRDAFAKTSLKKWACLLILVFLALPGSSQDLEKITQARPITVTGGMRFGGQYYQVSGLNARAAPFQFNASGRLNLAIYETFNIPISFAVGRMRPSLQFPVYRQFGMSPQYKWATLHAGYRNMRLSRFSLNNHTFLGAGLELHPGKLRVAAMYGRLRQGVREANENIDLLFGQPLYNRFAYGGRLGWGSDESYLDLVYFRAEDREANINLPANARLPTPAENVVVGLEWKQRIGSHLNLSAEVAASGLNRNVDSEELPLEDYPTARALDFLFTPRFSAQTGLAIRSGASYRNKGFSLGADYERIDPGFESMGTYFLNGDWENIRGRLGFGLFKQRLRLMSSLGVQRNNLNGQRAETSRRLIGSLILSLRAGARNSLNLNLANYSQDHRPSAVVILNDTLRIAATTRQLGGSWSSAGRGGKGRPLGTFTATANYQRTDNDNPLSEGFDALTTRYGGLSYSLRLANAQTTFTAGTNYTAVDVRGQQTQGLGGTLSWRQQFGKSRWQLDLTNTFNQNTVDGQSDGFSNALRGQLSWRVSKQHSLNLGFSWLERSSNSGFGFREQRANIGYAFTLPKPAPKPTSTPTTENHEPH</sequence>
<proteinExistence type="predicted"/>
<name>A0A1H9EMA0_9BACT</name>
<keyword evidence="3" id="KW-1185">Reference proteome</keyword>
<dbReference type="OrthoDB" id="1091532at2"/>
<dbReference type="InParanoid" id="A0A1H9EMA0"/>
<dbReference type="AlphaFoldDB" id="A0A1H9EMA0"/>
<evidence type="ECO:0000313" key="3">
    <source>
        <dbReference type="Proteomes" id="UP000199021"/>
    </source>
</evidence>
<dbReference type="Proteomes" id="UP000199021">
    <property type="component" value="Unassembled WGS sequence"/>
</dbReference>
<protein>
    <submittedName>
        <fullName evidence="2">Uncharacterized protein</fullName>
    </submittedName>
</protein>
<evidence type="ECO:0000313" key="2">
    <source>
        <dbReference type="EMBL" id="SEQ26759.1"/>
    </source>
</evidence>
<dbReference type="RefSeq" id="WP_090167261.1">
    <property type="nucleotide sequence ID" value="NZ_FOFB01000007.1"/>
</dbReference>
<evidence type="ECO:0000256" key="1">
    <source>
        <dbReference type="SAM" id="MobiDB-lite"/>
    </source>
</evidence>
<gene>
    <name evidence="2" type="ORF">SAMN05444359_107129</name>
</gene>
<accession>A0A1H9EMA0</accession>
<dbReference type="STRING" id="478744.SAMN05444359_107129"/>
<dbReference type="EMBL" id="FOFB01000007">
    <property type="protein sequence ID" value="SEQ26759.1"/>
    <property type="molecule type" value="Genomic_DNA"/>
</dbReference>
<reference evidence="3" key="1">
    <citation type="submission" date="2016-10" db="EMBL/GenBank/DDBJ databases">
        <authorList>
            <person name="Varghese N."/>
            <person name="Submissions S."/>
        </authorList>
    </citation>
    <scope>NUCLEOTIDE SEQUENCE [LARGE SCALE GENOMIC DNA]</scope>
    <source>
        <strain evidence="3">DSM 24740</strain>
    </source>
</reference>